<dbReference type="PANTHER" id="PTHR46825">
    <property type="entry name" value="D-ALANYL-D-ALANINE-CARBOXYPEPTIDASE/ENDOPEPTIDASE AMPH"/>
    <property type="match status" value="1"/>
</dbReference>
<keyword evidence="3" id="KW-0121">Carboxypeptidase</keyword>
<comment type="caution">
    <text evidence="3">The sequence shown here is derived from an EMBL/GenBank/DDBJ whole genome shotgun (WGS) entry which is preliminary data.</text>
</comment>
<sequence>MSLIVASLLLLLPAIQARAETVADQVLQGILQRYSAPGGVLLVSGPDRRELAVAGVADRRSGRPVTPDTRFHIASTGKMLTAVATLSLVQEGRIALSDPALPLVGHPGAGRLANLGRATVADLLDHRSGVPDCLRNSATVTQRHPGPRWTSDEVIRLAPCRGPTPPGRYAYSNTNYILLGHILERVDGRAFADALAQRVLIPAGMDSTSVGADPNDPGVARGYRSPNAAGNRADASLYAYSSPLGDAPVTTTAADLERFVFALFRQPGRLLAPEMVGAMVEDRSVEDEEGYGYGVVVEHSDWGPRWGHSGRYAGFRSELWYYPQRDTLTVLMMNGDENTDDDVGDLIARPVFAP</sequence>
<dbReference type="RefSeq" id="WP_209770865.1">
    <property type="nucleotide sequence ID" value="NZ_JAGINP010000027.1"/>
</dbReference>
<feature type="chain" id="PRO_5047133049" evidence="1">
    <location>
        <begin position="20"/>
        <end position="354"/>
    </location>
</feature>
<reference evidence="3 4" key="1">
    <citation type="submission" date="2021-03" db="EMBL/GenBank/DDBJ databases">
        <title>Genomic Encyclopedia of Type Strains, Phase III (KMG-III): the genomes of soil and plant-associated and newly described type strains.</title>
        <authorList>
            <person name="Whitman W."/>
        </authorList>
    </citation>
    <scope>NUCLEOTIDE SEQUENCE [LARGE SCALE GENOMIC DNA]</scope>
    <source>
        <strain evidence="3 4">IMMIB AFH-6</strain>
    </source>
</reference>
<dbReference type="Pfam" id="PF00144">
    <property type="entry name" value="Beta-lactamase"/>
    <property type="match status" value="1"/>
</dbReference>
<feature type="domain" description="Beta-lactamase-related" evidence="2">
    <location>
        <begin position="24"/>
        <end position="345"/>
    </location>
</feature>
<keyword evidence="1" id="KW-0732">Signal</keyword>
<dbReference type="EC" id="3.4.16.4" evidence="3"/>
<evidence type="ECO:0000259" key="2">
    <source>
        <dbReference type="Pfam" id="PF00144"/>
    </source>
</evidence>
<evidence type="ECO:0000313" key="3">
    <source>
        <dbReference type="EMBL" id="MBP2296120.1"/>
    </source>
</evidence>
<dbReference type="Proteomes" id="UP000781958">
    <property type="component" value="Unassembled WGS sequence"/>
</dbReference>
<dbReference type="SUPFAM" id="SSF56601">
    <property type="entry name" value="beta-lactamase/transpeptidase-like"/>
    <property type="match status" value="1"/>
</dbReference>
<name>A0ABS4SU92_9PROT</name>
<feature type="signal peptide" evidence="1">
    <location>
        <begin position="1"/>
        <end position="19"/>
    </location>
</feature>
<accession>A0ABS4SU92</accession>
<dbReference type="InterPro" id="IPR012338">
    <property type="entry name" value="Beta-lactam/transpept-like"/>
</dbReference>
<dbReference type="PANTHER" id="PTHR46825:SF7">
    <property type="entry name" value="D-ALANYL-D-ALANINE CARBOXYPEPTIDASE"/>
    <property type="match status" value="1"/>
</dbReference>
<protein>
    <submittedName>
        <fullName evidence="3">D-alanyl-D-alanine carboxypeptidase</fullName>
        <ecNumber evidence="3">3.4.16.4</ecNumber>
    </submittedName>
</protein>
<dbReference type="GO" id="GO:0009002">
    <property type="term" value="F:serine-type D-Ala-D-Ala carboxypeptidase activity"/>
    <property type="evidence" value="ECO:0007669"/>
    <property type="project" value="UniProtKB-EC"/>
</dbReference>
<dbReference type="EMBL" id="JAGINP010000027">
    <property type="protein sequence ID" value="MBP2296120.1"/>
    <property type="molecule type" value="Genomic_DNA"/>
</dbReference>
<keyword evidence="3" id="KW-0378">Hydrolase</keyword>
<evidence type="ECO:0000313" key="4">
    <source>
        <dbReference type="Proteomes" id="UP000781958"/>
    </source>
</evidence>
<dbReference type="Gene3D" id="3.40.710.10">
    <property type="entry name" value="DD-peptidase/beta-lactamase superfamily"/>
    <property type="match status" value="1"/>
</dbReference>
<dbReference type="InterPro" id="IPR050491">
    <property type="entry name" value="AmpC-like"/>
</dbReference>
<gene>
    <name evidence="3" type="ORF">J2851_005935</name>
</gene>
<organism evidence="3 4">
    <name type="scientific">Azospirillum rugosum</name>
    <dbReference type="NCBI Taxonomy" id="416170"/>
    <lineage>
        <taxon>Bacteria</taxon>
        <taxon>Pseudomonadati</taxon>
        <taxon>Pseudomonadota</taxon>
        <taxon>Alphaproteobacteria</taxon>
        <taxon>Rhodospirillales</taxon>
        <taxon>Azospirillaceae</taxon>
        <taxon>Azospirillum</taxon>
    </lineage>
</organism>
<evidence type="ECO:0000256" key="1">
    <source>
        <dbReference type="SAM" id="SignalP"/>
    </source>
</evidence>
<keyword evidence="3" id="KW-0645">Protease</keyword>
<proteinExistence type="predicted"/>
<dbReference type="InterPro" id="IPR001466">
    <property type="entry name" value="Beta-lactam-related"/>
</dbReference>
<keyword evidence="4" id="KW-1185">Reference proteome</keyword>